<evidence type="ECO:0000313" key="3">
    <source>
        <dbReference type="EMBL" id="OGG57403.1"/>
    </source>
</evidence>
<dbReference type="Proteomes" id="UP000177958">
    <property type="component" value="Unassembled WGS sequence"/>
</dbReference>
<proteinExistence type="inferred from homology"/>
<comment type="similarity">
    <text evidence="1">Belongs to the UPF0102 family.</text>
</comment>
<dbReference type="Gene3D" id="3.40.1350.10">
    <property type="match status" value="1"/>
</dbReference>
<accession>A0A1F6D7I3</accession>
<sequence length="79" mass="9081">MKTVQARLGESGYGSRETAHYNPAENVHPKKLERLYRAAETYLEDRKVPRETDWQIDVVSVLLDLDAKKAKVDLLKNIV</sequence>
<organism evidence="3 4">
    <name type="scientific">Candidatus Kaiserbacteria bacterium RIFCSPHIGHO2_01_FULL_55_17</name>
    <dbReference type="NCBI Taxonomy" id="1798484"/>
    <lineage>
        <taxon>Bacteria</taxon>
        <taxon>Candidatus Kaiseribacteriota</taxon>
    </lineage>
</organism>
<protein>
    <submittedName>
        <fullName evidence="3">Uncharacterized protein</fullName>
    </submittedName>
</protein>
<dbReference type="GO" id="GO:0003676">
    <property type="term" value="F:nucleic acid binding"/>
    <property type="evidence" value="ECO:0007669"/>
    <property type="project" value="InterPro"/>
</dbReference>
<dbReference type="InterPro" id="IPR011856">
    <property type="entry name" value="tRNA_endonuc-like_dom_sf"/>
</dbReference>
<dbReference type="Pfam" id="PF02021">
    <property type="entry name" value="UPF0102"/>
    <property type="match status" value="1"/>
</dbReference>
<dbReference type="InterPro" id="IPR003509">
    <property type="entry name" value="UPF0102_YraN-like"/>
</dbReference>
<name>A0A1F6D7I3_9BACT</name>
<dbReference type="AlphaFoldDB" id="A0A1F6D7I3"/>
<comment type="caution">
    <text evidence="3">The sequence shown here is derived from an EMBL/GenBank/DDBJ whole genome shotgun (WGS) entry which is preliminary data.</text>
</comment>
<feature type="region of interest" description="Disordered" evidence="2">
    <location>
        <begin position="1"/>
        <end position="26"/>
    </location>
</feature>
<evidence type="ECO:0000256" key="1">
    <source>
        <dbReference type="ARBA" id="ARBA00006738"/>
    </source>
</evidence>
<evidence type="ECO:0000313" key="4">
    <source>
        <dbReference type="Proteomes" id="UP000177958"/>
    </source>
</evidence>
<reference evidence="3 4" key="1">
    <citation type="journal article" date="2016" name="Nat. Commun.">
        <title>Thousands of microbial genomes shed light on interconnected biogeochemical processes in an aquifer system.</title>
        <authorList>
            <person name="Anantharaman K."/>
            <person name="Brown C.T."/>
            <person name="Hug L.A."/>
            <person name="Sharon I."/>
            <person name="Castelle C.J."/>
            <person name="Probst A.J."/>
            <person name="Thomas B.C."/>
            <person name="Singh A."/>
            <person name="Wilkins M.J."/>
            <person name="Karaoz U."/>
            <person name="Brodie E.L."/>
            <person name="Williams K.H."/>
            <person name="Hubbard S.S."/>
            <person name="Banfield J.F."/>
        </authorList>
    </citation>
    <scope>NUCLEOTIDE SEQUENCE [LARGE SCALE GENOMIC DNA]</scope>
</reference>
<evidence type="ECO:0000256" key="2">
    <source>
        <dbReference type="SAM" id="MobiDB-lite"/>
    </source>
</evidence>
<dbReference type="EMBL" id="MFKX01000028">
    <property type="protein sequence ID" value="OGG57403.1"/>
    <property type="molecule type" value="Genomic_DNA"/>
</dbReference>
<gene>
    <name evidence="3" type="ORF">A2853_04220</name>
</gene>